<sequence>MAGADVRVIADRTLVLEVSAADLPDAPGAWLTLWDEWTEDRRPRVIVVHDVDASSEDLEDVAAVCQEWVGEDSALVLRYLPLHDDDGSLAGLLDLLTEEVRDYSSGHLKVSLCDPEHRALTADARADLVTIVATRAESDDVLDAVLRLMPVDLRGEFARQFASGEIVPVIPVDVVGEAELQDLLDTLSL</sequence>
<dbReference type="Gene3D" id="3.40.50.300">
    <property type="entry name" value="P-loop containing nucleotide triphosphate hydrolases"/>
    <property type="match status" value="1"/>
</dbReference>
<reference evidence="1" key="1">
    <citation type="submission" date="2020-05" db="EMBL/GenBank/DDBJ databases">
        <authorList>
            <person name="Chiriac C."/>
            <person name="Salcher M."/>
            <person name="Ghai R."/>
            <person name="Kavagutti S V."/>
        </authorList>
    </citation>
    <scope>NUCLEOTIDE SEQUENCE</scope>
</reference>
<protein>
    <submittedName>
        <fullName evidence="1">Unannotated protein</fullName>
    </submittedName>
</protein>
<accession>A0A6J7FWC7</accession>
<dbReference type="InterPro" id="IPR027417">
    <property type="entry name" value="P-loop_NTPase"/>
</dbReference>
<organism evidence="1">
    <name type="scientific">freshwater metagenome</name>
    <dbReference type="NCBI Taxonomy" id="449393"/>
    <lineage>
        <taxon>unclassified sequences</taxon>
        <taxon>metagenomes</taxon>
        <taxon>ecological metagenomes</taxon>
    </lineage>
</organism>
<dbReference type="AlphaFoldDB" id="A0A6J7FWC7"/>
<evidence type="ECO:0000313" key="1">
    <source>
        <dbReference type="EMBL" id="CAB4899841.1"/>
    </source>
</evidence>
<dbReference type="EMBL" id="CAFBMR010000001">
    <property type="protein sequence ID" value="CAB4899841.1"/>
    <property type="molecule type" value="Genomic_DNA"/>
</dbReference>
<proteinExistence type="predicted"/>
<name>A0A6J7FWC7_9ZZZZ</name>
<gene>
    <name evidence="1" type="ORF">UFOPK3610_00057</name>
</gene>